<evidence type="ECO:0000313" key="4">
    <source>
        <dbReference type="Proteomes" id="UP001392437"/>
    </source>
</evidence>
<keyword evidence="1" id="KW-1133">Transmembrane helix</keyword>
<reference evidence="3 4" key="1">
    <citation type="submission" date="2023-01" db="EMBL/GenBank/DDBJ databases">
        <title>Analysis of 21 Apiospora genomes using comparative genomics revels a genus with tremendous synthesis potential of carbohydrate active enzymes and secondary metabolites.</title>
        <authorList>
            <person name="Sorensen T."/>
        </authorList>
    </citation>
    <scope>NUCLEOTIDE SEQUENCE [LARGE SCALE GENOMIC DNA]</scope>
    <source>
        <strain evidence="3 4">CBS 117206</strain>
    </source>
</reference>
<keyword evidence="1" id="KW-0812">Transmembrane</keyword>
<gene>
    <name evidence="3" type="ORF">PG999_013802</name>
</gene>
<sequence length="124" mass="14547">MTPINLISFILGLWLVDLKYWYQREHGRPHAAASSSWYAPAWFWKPRRRQPYDWVGGAGPTPVRKQNNDRFYYHTKQKKLMRMEADEALRLRNGVIVGMVLVALFVLWATSWVTRSLVAWLVAA</sequence>
<feature type="signal peptide" evidence="2">
    <location>
        <begin position="1"/>
        <end position="18"/>
    </location>
</feature>
<dbReference type="EMBL" id="JAQQWP010000011">
    <property type="protein sequence ID" value="KAK8095780.1"/>
    <property type="molecule type" value="Genomic_DNA"/>
</dbReference>
<keyword evidence="1" id="KW-0472">Membrane</keyword>
<feature type="transmembrane region" description="Helical" evidence="1">
    <location>
        <begin position="91"/>
        <end position="110"/>
    </location>
</feature>
<evidence type="ECO:0000256" key="1">
    <source>
        <dbReference type="SAM" id="Phobius"/>
    </source>
</evidence>
<dbReference type="AlphaFoldDB" id="A0AAW0QFE8"/>
<evidence type="ECO:0000256" key="2">
    <source>
        <dbReference type="SAM" id="SignalP"/>
    </source>
</evidence>
<dbReference type="Proteomes" id="UP001392437">
    <property type="component" value="Unassembled WGS sequence"/>
</dbReference>
<organism evidence="3 4">
    <name type="scientific">Apiospora kogelbergensis</name>
    <dbReference type="NCBI Taxonomy" id="1337665"/>
    <lineage>
        <taxon>Eukaryota</taxon>
        <taxon>Fungi</taxon>
        <taxon>Dikarya</taxon>
        <taxon>Ascomycota</taxon>
        <taxon>Pezizomycotina</taxon>
        <taxon>Sordariomycetes</taxon>
        <taxon>Xylariomycetidae</taxon>
        <taxon>Amphisphaeriales</taxon>
        <taxon>Apiosporaceae</taxon>
        <taxon>Apiospora</taxon>
    </lineage>
</organism>
<feature type="chain" id="PRO_5043810651" evidence="2">
    <location>
        <begin position="19"/>
        <end position="124"/>
    </location>
</feature>
<evidence type="ECO:0000313" key="3">
    <source>
        <dbReference type="EMBL" id="KAK8095780.1"/>
    </source>
</evidence>
<comment type="caution">
    <text evidence="3">The sequence shown here is derived from an EMBL/GenBank/DDBJ whole genome shotgun (WGS) entry which is preliminary data.</text>
</comment>
<protein>
    <submittedName>
        <fullName evidence="3">Uncharacterized protein</fullName>
    </submittedName>
</protein>
<keyword evidence="2" id="KW-0732">Signal</keyword>
<name>A0AAW0QFE8_9PEZI</name>
<proteinExistence type="predicted"/>
<keyword evidence="4" id="KW-1185">Reference proteome</keyword>
<accession>A0AAW0QFE8</accession>